<dbReference type="GO" id="GO:0048731">
    <property type="term" value="P:system development"/>
    <property type="evidence" value="ECO:0007669"/>
    <property type="project" value="UniProtKB-ARBA"/>
</dbReference>
<dbReference type="InterPro" id="IPR001007">
    <property type="entry name" value="VWF_dom"/>
</dbReference>
<dbReference type="Pfam" id="PF07452">
    <property type="entry name" value="CHRD"/>
    <property type="match status" value="1"/>
</dbReference>
<proteinExistence type="inferred from homology"/>
<dbReference type="PROSITE" id="PS50184">
    <property type="entry name" value="VWFC_2"/>
    <property type="match status" value="2"/>
</dbReference>
<dbReference type="SMART" id="SM00214">
    <property type="entry name" value="VWC"/>
    <property type="match status" value="4"/>
</dbReference>
<feature type="domain" description="VWFC" evidence="10">
    <location>
        <begin position="855"/>
        <end position="919"/>
    </location>
</feature>
<dbReference type="Gene3D" id="6.20.200.20">
    <property type="match status" value="2"/>
</dbReference>
<feature type="compositionally biased region" description="Basic residues" evidence="8">
    <location>
        <begin position="932"/>
        <end position="941"/>
    </location>
</feature>
<dbReference type="PIRSF" id="PIRSF002496">
    <property type="entry name" value="Chordin"/>
    <property type="match status" value="1"/>
</dbReference>
<feature type="domain" description="CHRD" evidence="11">
    <location>
        <begin position="146"/>
        <end position="267"/>
    </location>
</feature>
<dbReference type="InterPro" id="IPR010895">
    <property type="entry name" value="CHRD"/>
</dbReference>
<dbReference type="InterPro" id="IPR052278">
    <property type="entry name" value="Chordin-like_regulators"/>
</dbReference>
<evidence type="ECO:0000256" key="9">
    <source>
        <dbReference type="SAM" id="SignalP"/>
    </source>
</evidence>
<evidence type="ECO:0000259" key="10">
    <source>
        <dbReference type="PROSITE" id="PS50184"/>
    </source>
</evidence>
<dbReference type="SMART" id="SM00754">
    <property type="entry name" value="CHRD"/>
    <property type="match status" value="4"/>
</dbReference>
<dbReference type="EMBL" id="GEGO01005395">
    <property type="protein sequence ID" value="JAR90009.1"/>
    <property type="molecule type" value="Transcribed_RNA"/>
</dbReference>
<evidence type="ECO:0000256" key="8">
    <source>
        <dbReference type="SAM" id="MobiDB-lite"/>
    </source>
</evidence>
<feature type="compositionally biased region" description="Polar residues" evidence="8">
    <location>
        <begin position="832"/>
        <end position="841"/>
    </location>
</feature>
<evidence type="ECO:0000256" key="7">
    <source>
        <dbReference type="PIRNR" id="PIRNR002496"/>
    </source>
</evidence>
<keyword evidence="4" id="KW-0964">Secreted</keyword>
<evidence type="ECO:0000256" key="4">
    <source>
        <dbReference type="ARBA" id="ARBA00022525"/>
    </source>
</evidence>
<dbReference type="GO" id="GO:0005615">
    <property type="term" value="C:extracellular space"/>
    <property type="evidence" value="ECO:0007669"/>
    <property type="project" value="TreeGrafter"/>
</dbReference>
<feature type="region of interest" description="Disordered" evidence="8">
    <location>
        <begin position="921"/>
        <end position="947"/>
    </location>
</feature>
<feature type="domain" description="VWFC" evidence="10">
    <location>
        <begin position="672"/>
        <end position="731"/>
    </location>
</feature>
<dbReference type="PANTHER" id="PTHR46526:SF1">
    <property type="entry name" value="CHORDIN"/>
    <property type="match status" value="1"/>
</dbReference>
<keyword evidence="3 7" id="KW-0217">Developmental protein</keyword>
<feature type="compositionally biased region" description="Basic and acidic residues" evidence="8">
    <location>
        <begin position="921"/>
        <end position="931"/>
    </location>
</feature>
<comment type="subcellular location">
    <subcellularLocation>
        <location evidence="1">Secreted</location>
    </subcellularLocation>
</comment>
<keyword evidence="9" id="KW-0732">Signal</keyword>
<evidence type="ECO:0000259" key="11">
    <source>
        <dbReference type="PROSITE" id="PS50933"/>
    </source>
</evidence>
<dbReference type="Pfam" id="PF00093">
    <property type="entry name" value="VWC"/>
    <property type="match status" value="3"/>
</dbReference>
<evidence type="ECO:0000256" key="1">
    <source>
        <dbReference type="ARBA" id="ARBA00004613"/>
    </source>
</evidence>
<protein>
    <submittedName>
        <fullName evidence="12">Putative chordin</fullName>
    </submittedName>
</protein>
<feature type="domain" description="CHRD" evidence="11">
    <location>
        <begin position="505"/>
        <end position="635"/>
    </location>
</feature>
<keyword evidence="6" id="KW-0325">Glycoprotein</keyword>
<dbReference type="SUPFAM" id="SSF57603">
    <property type="entry name" value="FnI-like domain"/>
    <property type="match status" value="4"/>
</dbReference>
<comment type="similarity">
    <text evidence="2 7">Belongs to the chordin family.</text>
</comment>
<keyword evidence="5" id="KW-0677">Repeat</keyword>
<evidence type="ECO:0000256" key="6">
    <source>
        <dbReference type="ARBA" id="ARBA00023180"/>
    </source>
</evidence>
<feature type="region of interest" description="Disordered" evidence="8">
    <location>
        <begin position="832"/>
        <end position="852"/>
    </location>
</feature>
<evidence type="ECO:0000256" key="2">
    <source>
        <dbReference type="ARBA" id="ARBA00007156"/>
    </source>
</evidence>
<dbReference type="GO" id="GO:0009953">
    <property type="term" value="P:dorsal/ventral pattern formation"/>
    <property type="evidence" value="ECO:0007669"/>
    <property type="project" value="TreeGrafter"/>
</dbReference>
<sequence>MLPACALRLALLVLVVGAASGARRRGGGGGKPTIVEEAARRKLNRQTHCQFGNLTYELEERWRPDLGPPFGVLYCVRCECTPVHRKKRVVARVRCENIKNDCPKPTCEDPVLLPERCCKTCPGEDYADLEEGLALRKLELDDEDRNSKEFSALLTGRGVYPAVRTTVVASGYLTYIKKDLHIGIYHNSPTPVISIIITNDEGYIVQEHEVANKNTLSTDNSTQVCAVWTKVPKVYRRLLQKERLHIALVTTGHPNGIVAGLITQSTRLEPEVFSSLMVPEPGVKETQGAGGVAAISPSRNDIHVTAMFNGIFSLTDARDVVVKLSLLSGKPGETAVVASSEITLPKIHVSLNVASVKLSLPPEQQQSLVAGKLSMRVTSPDGKRHIEGPVIVRPTCNIFQAVLTAETSNSGFAVLNVNHDGSISYQAYASGLTSAPMVVVLETDSPADNEVRTMAASYNPPFAYHWTNGTFSRGTSQVLEMLLTDDLTFKVLSEGQSELRGRVKQRLYSDAFLSAETPVLLMSEGNSSAAGQAWISVDKSCRLHYSVFVSGLEPTDRHLLELLEISPVMHVMPSARSVQRVLQKISGDELEDTLEEPSPATLYRLSGGSSYLLVTSKSGKSKQVELRGHIRDIQIPDNCLPDLEKSVGTVRGFASDFSGGENNEIYRIESNHKCYYDGEVFDDGAQWTARHEECVMCSCQRGRLVCDPVVCPVVQCANPVTLPGECCPTCQDETGGLNASYAPSGEARSPHGCFLEGDKKFHMAGSKWHPYIPPFGFSRCAVCTCQPITLTVECRRITCPPLSCSEKDAYRENALSCCKKCPNVIPVKSQDSNVDTQQLKDQGSKKTPKEILSSGGCQFQMKVFPNGEEWHPTVQPFGEMKCIRCHCKDGKSRCRRQRCAKLSCPIKIQKEDECCPRCADNGESHAGDRPPRRAGRKRKTRAGMSRN</sequence>
<dbReference type="GO" id="GO:0030514">
    <property type="term" value="P:negative regulation of BMP signaling pathway"/>
    <property type="evidence" value="ECO:0007669"/>
    <property type="project" value="TreeGrafter"/>
</dbReference>
<dbReference type="AlphaFoldDB" id="A0A147BGT3"/>
<dbReference type="PROSITE" id="PS50933">
    <property type="entry name" value="CHRD"/>
    <property type="match status" value="2"/>
</dbReference>
<organism evidence="12">
    <name type="scientific">Ixodes ricinus</name>
    <name type="common">Common tick</name>
    <name type="synonym">Acarus ricinus</name>
    <dbReference type="NCBI Taxonomy" id="34613"/>
    <lineage>
        <taxon>Eukaryota</taxon>
        <taxon>Metazoa</taxon>
        <taxon>Ecdysozoa</taxon>
        <taxon>Arthropoda</taxon>
        <taxon>Chelicerata</taxon>
        <taxon>Arachnida</taxon>
        <taxon>Acari</taxon>
        <taxon>Parasitiformes</taxon>
        <taxon>Ixodida</taxon>
        <taxon>Ixodoidea</taxon>
        <taxon>Ixodidae</taxon>
        <taxon>Ixodinae</taxon>
        <taxon>Ixodes</taxon>
    </lineage>
</organism>
<evidence type="ECO:0000313" key="12">
    <source>
        <dbReference type="EMBL" id="JAR90009.1"/>
    </source>
</evidence>
<dbReference type="GO" id="GO:0036122">
    <property type="term" value="F:BMP binding"/>
    <property type="evidence" value="ECO:0007669"/>
    <property type="project" value="TreeGrafter"/>
</dbReference>
<reference evidence="12" key="1">
    <citation type="journal article" date="2018" name="PLoS Negl. Trop. Dis.">
        <title>Sialome diversity of ticks revealed by RNAseq of single tick salivary glands.</title>
        <authorList>
            <person name="Perner J."/>
            <person name="Kropackova S."/>
            <person name="Kopacek P."/>
            <person name="Ribeiro J.M."/>
        </authorList>
    </citation>
    <scope>NUCLEOTIDE SEQUENCE</scope>
    <source>
        <strain evidence="12">Siblings of single egg batch collected in Ceske Budejovice</strain>
        <tissue evidence="12">Salivary glands</tissue>
    </source>
</reference>
<dbReference type="PROSITE" id="PS01208">
    <property type="entry name" value="VWFC_1"/>
    <property type="match status" value="3"/>
</dbReference>
<dbReference type="PANTHER" id="PTHR46526">
    <property type="entry name" value="CHORDIN"/>
    <property type="match status" value="1"/>
</dbReference>
<dbReference type="InterPro" id="IPR016353">
    <property type="entry name" value="Chordin"/>
</dbReference>
<evidence type="ECO:0000256" key="5">
    <source>
        <dbReference type="ARBA" id="ARBA00022737"/>
    </source>
</evidence>
<feature type="signal peptide" evidence="9">
    <location>
        <begin position="1"/>
        <end position="21"/>
    </location>
</feature>
<evidence type="ECO:0000256" key="3">
    <source>
        <dbReference type="ARBA" id="ARBA00022473"/>
    </source>
</evidence>
<name>A0A147BGT3_IXORI</name>
<feature type="chain" id="PRO_5007542290" evidence="9">
    <location>
        <begin position="22"/>
        <end position="947"/>
    </location>
</feature>
<accession>A0A147BGT3</accession>